<dbReference type="OrthoDB" id="10254971at2759"/>
<gene>
    <name evidence="8" type="ORF">GMRT_11816</name>
</gene>
<evidence type="ECO:0000313" key="9">
    <source>
        <dbReference type="Proteomes" id="UP000315496"/>
    </source>
</evidence>
<organism evidence="8 9">
    <name type="scientific">Giardia muris</name>
    <dbReference type="NCBI Taxonomy" id="5742"/>
    <lineage>
        <taxon>Eukaryota</taxon>
        <taxon>Metamonada</taxon>
        <taxon>Diplomonadida</taxon>
        <taxon>Hexamitidae</taxon>
        <taxon>Giardiinae</taxon>
        <taxon>Giardia</taxon>
    </lineage>
</organism>
<evidence type="ECO:0000259" key="7">
    <source>
        <dbReference type="PROSITE" id="PS50011"/>
    </source>
</evidence>
<dbReference type="PANTHER" id="PTHR43895">
    <property type="entry name" value="CALCIUM/CALMODULIN-DEPENDENT PROTEIN KINASE KINASE-RELATED"/>
    <property type="match status" value="1"/>
</dbReference>
<evidence type="ECO:0000256" key="6">
    <source>
        <dbReference type="SAM" id="MobiDB-lite"/>
    </source>
</evidence>
<dbReference type="Proteomes" id="UP000315496">
    <property type="component" value="Chromosome 2"/>
</dbReference>
<dbReference type="PANTHER" id="PTHR43895:SF153">
    <property type="entry name" value="KINASE"/>
    <property type="match status" value="1"/>
</dbReference>
<keyword evidence="1" id="KW-0723">Serine/threonine-protein kinase</keyword>
<evidence type="ECO:0000313" key="8">
    <source>
        <dbReference type="EMBL" id="TNJ29011.1"/>
    </source>
</evidence>
<protein>
    <submittedName>
        <fullName evidence="8">Kinase</fullName>
    </submittedName>
</protein>
<evidence type="ECO:0000256" key="3">
    <source>
        <dbReference type="ARBA" id="ARBA00022741"/>
    </source>
</evidence>
<feature type="compositionally biased region" description="Polar residues" evidence="6">
    <location>
        <begin position="858"/>
        <end position="871"/>
    </location>
</feature>
<dbReference type="GO" id="GO:0007165">
    <property type="term" value="P:signal transduction"/>
    <property type="evidence" value="ECO:0007669"/>
    <property type="project" value="TreeGrafter"/>
</dbReference>
<sequence length="1627" mass="182002">MPGDRGEDEPHGYIFAALFSPFIPSLKHTTVRDRIWVTRTAQGNICINEWIIQRTIGRGAYANVRLCTNPLTEEKAAMRLVNRVALHRKILSSERADLFLWNCARVMDLLSNRHPAILELLEVMYHPFNHEVTSYSLVNHPFLHPCYAIGRFHISPMSIPPSLEEFFGHSFTDPTICCRVPLRVINQFPHVMEENSSTLGMPSCQRQTGLKSASIKLKQGVVVSGSEASSTPRIAPHTGHNVPSYSENFVYVVEHCDGGSLGETLRSLPFPRLLQLLYQVADALAYMHFTGIVHQDIKLENVLCIRTPNRKTQRLIDLAQRSSHHLSLPLLFWTQGSGSVDHILSHDADERHARLDTTFRALLLDAHLYRPGISGDTQLNAKLADFDTAVILREREKAVVHLSDLLRDYTGWLASIEPKCVRDSSFARSRTASSVTGLAEENYDNMPSGAENLLFRCSSTGGFASPGPDGQDRLSTVHCPLLLELSIPSTADTSERRTPRSFGDLDNDILFLLHTRVEALEMDIAEACLSIQHAARPKRILKWLQDYMGPRRELLLTPALAPETSFICETYGTPNILAPESRHDYNAGFQHSFSAVHADAWQFGVLVYHALTNTVRRSPVPRNSATAFALCHHFGILVADLICGLLDGTPSQRYTMFETYLHPVFNAKNFPYTFPDEHVEPSGISDTCCIMARLQTHIAAYRAANTTLHVDIHRLRQYHLWVTLRRRQTVVRNNRHHLRRNSVDNSYLVTACDAERVGVALWNIAHRVSTHVQGDIRITADPYGGYRGAARRLKVARGGQLPSFRSMGDLTKQNFETDEKKSKTTPLHDGGTDSSDALAREPGRRLIHCQGYTDLGTLEQTETPSSKNSRTTMRKHTSHSLSKRRSTCAQSVPYLYEAPDSSKDLLLRELIAFERFADSIPLPSADPRHLRLGTRLRQTLLLNTIRGSIIYQSCLDCSSDMILAYAKGAFQRIIGEIKSTTGPERQTRRRSQSCSLRAHRLNHPILPPQNPLLDHLDQLLDEYLQALHDVKQHERQRARTAAEQSDGSIACKTSNTHLKNSLLSLLPPPAPRPAITTLQIYEGTIPGALFFMLARLSEDSARTETTFCDPSKDEDVIALLLEFRDVHTRALVDALLIYSAGVSIYDVGVGVWRYAIERGLDFQESYSQLLVGHFQNQERGASSTEGCDDDPTTGMVTPNDWHNSMAPSPLTTSFGESIDQPDLHIRPYQSTQRNWETTPLPSSHTSIHSRDGQSQFEHHHHSILGIPQKGHGHPDNLLDSVSCRLSAVAAQVDLNIQHAKIYGDQLLDFNRVGITKEFARLDEASVSDLDVPSRVEIRAPCTTRSVKGVFATIRTGNTRGTQQFERPRSRVMSHTRLGSMVMTAEDESMHHDSSAAVRRQCSFLLGLHEPVINPIGSLLSTDRQTSAALLWHVSDRLKDHPGLNTYSISWAIQESIDRVRRDIVGSKLGELQASMKDLLRHDELESERTDESDEESQRRVCRAQLPDFQVDGATVTNSISCSEYSTRSDLNLNSELDDSSFNEDIFRHEPSTTPVKPPIIDGVSLSLKLGNQATDTLVIPGLSLETTVPTLQEVFEVQTTRPTTCTVSNCSISIGEYSSKSSYSEDQ</sequence>
<dbReference type="InterPro" id="IPR011009">
    <property type="entry name" value="Kinase-like_dom_sf"/>
</dbReference>
<evidence type="ECO:0000256" key="2">
    <source>
        <dbReference type="ARBA" id="ARBA00022679"/>
    </source>
</evidence>
<dbReference type="SMART" id="SM00220">
    <property type="entry name" value="S_TKc"/>
    <property type="match status" value="1"/>
</dbReference>
<dbReference type="SUPFAM" id="SSF56112">
    <property type="entry name" value="Protein kinase-like (PK-like)"/>
    <property type="match status" value="1"/>
</dbReference>
<keyword evidence="4 8" id="KW-0418">Kinase</keyword>
<accession>A0A4Z1T926</accession>
<dbReference type="InterPro" id="IPR000719">
    <property type="entry name" value="Prot_kinase_dom"/>
</dbReference>
<dbReference type="GO" id="GO:0004674">
    <property type="term" value="F:protein serine/threonine kinase activity"/>
    <property type="evidence" value="ECO:0007669"/>
    <property type="project" value="UniProtKB-KW"/>
</dbReference>
<feature type="compositionally biased region" description="Basic residues" evidence="6">
    <location>
        <begin position="872"/>
        <end position="885"/>
    </location>
</feature>
<keyword evidence="9" id="KW-1185">Reference proteome</keyword>
<evidence type="ECO:0000256" key="1">
    <source>
        <dbReference type="ARBA" id="ARBA00022527"/>
    </source>
</evidence>
<dbReference type="PROSITE" id="PS50011">
    <property type="entry name" value="PROTEIN_KINASE_DOM"/>
    <property type="match status" value="1"/>
</dbReference>
<dbReference type="VEuPathDB" id="GiardiaDB:GMRT_11816"/>
<proteinExistence type="predicted"/>
<reference evidence="8 9" key="1">
    <citation type="submission" date="2019-05" db="EMBL/GenBank/DDBJ databases">
        <title>The compact genome of Giardia muris reveals important steps in the evolution of intestinal protozoan parasites.</title>
        <authorList>
            <person name="Xu F."/>
            <person name="Jimenez-Gonzalez A."/>
            <person name="Einarsson E."/>
            <person name="Astvaldsson A."/>
            <person name="Peirasmaki D."/>
            <person name="Eckmann L."/>
            <person name="Andersson J.O."/>
            <person name="Svard S.G."/>
            <person name="Jerlstrom-Hultqvist J."/>
        </authorList>
    </citation>
    <scope>NUCLEOTIDE SEQUENCE [LARGE SCALE GENOMIC DNA]</scope>
    <source>
        <strain evidence="8 9">Roberts-Thomson</strain>
    </source>
</reference>
<comment type="caution">
    <text evidence="8">The sequence shown here is derived from an EMBL/GenBank/DDBJ whole genome shotgun (WGS) entry which is preliminary data.</text>
</comment>
<dbReference type="Gene3D" id="1.10.510.10">
    <property type="entry name" value="Transferase(Phosphotransferase) domain 1"/>
    <property type="match status" value="2"/>
</dbReference>
<feature type="region of interest" description="Disordered" evidence="6">
    <location>
        <begin position="806"/>
        <end position="840"/>
    </location>
</feature>
<dbReference type="PROSITE" id="PS00108">
    <property type="entry name" value="PROTEIN_KINASE_ST"/>
    <property type="match status" value="1"/>
</dbReference>
<name>A0A4Z1T926_GIAMU</name>
<feature type="region of interest" description="Disordered" evidence="6">
    <location>
        <begin position="857"/>
        <end position="885"/>
    </location>
</feature>
<feature type="region of interest" description="Disordered" evidence="6">
    <location>
        <begin position="1234"/>
        <end position="1259"/>
    </location>
</feature>
<dbReference type="EMBL" id="VDLU01000002">
    <property type="protein sequence ID" value="TNJ29011.1"/>
    <property type="molecule type" value="Genomic_DNA"/>
</dbReference>
<keyword evidence="3" id="KW-0547">Nucleotide-binding</keyword>
<evidence type="ECO:0000256" key="4">
    <source>
        <dbReference type="ARBA" id="ARBA00022777"/>
    </source>
</evidence>
<dbReference type="InterPro" id="IPR008271">
    <property type="entry name" value="Ser/Thr_kinase_AS"/>
</dbReference>
<evidence type="ECO:0000256" key="5">
    <source>
        <dbReference type="ARBA" id="ARBA00022840"/>
    </source>
</evidence>
<dbReference type="GO" id="GO:0005524">
    <property type="term" value="F:ATP binding"/>
    <property type="evidence" value="ECO:0007669"/>
    <property type="project" value="UniProtKB-KW"/>
</dbReference>
<feature type="compositionally biased region" description="Polar residues" evidence="6">
    <location>
        <begin position="1234"/>
        <end position="1246"/>
    </location>
</feature>
<keyword evidence="2" id="KW-0808">Transferase</keyword>
<keyword evidence="5" id="KW-0067">ATP-binding</keyword>
<dbReference type="Pfam" id="PF00069">
    <property type="entry name" value="Pkinase"/>
    <property type="match status" value="1"/>
</dbReference>
<dbReference type="Gene3D" id="3.30.200.20">
    <property type="entry name" value="Phosphorylase Kinase, domain 1"/>
    <property type="match status" value="1"/>
</dbReference>
<feature type="domain" description="Protein kinase" evidence="7">
    <location>
        <begin position="50"/>
        <end position="665"/>
    </location>
</feature>